<evidence type="ECO:0000259" key="2">
    <source>
        <dbReference type="PROSITE" id="PS50937"/>
    </source>
</evidence>
<dbReference type="InterPro" id="IPR047057">
    <property type="entry name" value="MerR_fam"/>
</dbReference>
<name>A0A0L0WBY7_GOTPU</name>
<dbReference type="InterPro" id="IPR010499">
    <property type="entry name" value="AraC_E-bd"/>
</dbReference>
<evidence type="ECO:0000313" key="3">
    <source>
        <dbReference type="EMBL" id="KNF08982.1"/>
    </source>
</evidence>
<dbReference type="STRING" id="1503.CLPU_4c00280"/>
<dbReference type="GO" id="GO:0003700">
    <property type="term" value="F:DNA-binding transcription factor activity"/>
    <property type="evidence" value="ECO:0007669"/>
    <property type="project" value="InterPro"/>
</dbReference>
<dbReference type="InterPro" id="IPR000551">
    <property type="entry name" value="MerR-type_HTH_dom"/>
</dbReference>
<dbReference type="PANTHER" id="PTHR30204">
    <property type="entry name" value="REDOX-CYCLING DRUG-SENSING TRANSCRIPTIONAL ACTIVATOR SOXR"/>
    <property type="match status" value="1"/>
</dbReference>
<protein>
    <submittedName>
        <fullName evidence="3">Putative transcriptional regulator</fullName>
    </submittedName>
</protein>
<proteinExistence type="predicted"/>
<keyword evidence="1" id="KW-0238">DNA-binding</keyword>
<dbReference type="Proteomes" id="UP000037267">
    <property type="component" value="Unassembled WGS sequence"/>
</dbReference>
<keyword evidence="4" id="KW-1185">Reference proteome</keyword>
<dbReference type="CDD" id="cd01107">
    <property type="entry name" value="HTH_BmrR"/>
    <property type="match status" value="1"/>
</dbReference>
<dbReference type="PANTHER" id="PTHR30204:SF97">
    <property type="entry name" value="MERR FAMILY REGULATORY PROTEIN"/>
    <property type="match status" value="1"/>
</dbReference>
<comment type="caution">
    <text evidence="3">The sequence shown here is derived from an EMBL/GenBank/DDBJ whole genome shotgun (WGS) entry which is preliminary data.</text>
</comment>
<dbReference type="SMART" id="SM00422">
    <property type="entry name" value="HTH_MERR"/>
    <property type="match status" value="1"/>
</dbReference>
<sequence length="272" mass="31682">MFSIGIFSKINRITTKTLRYYDEIGLLKPEHVDDFTGYRYYTSQQLPKLHKIITLKQMGLSLDEIKEVINNPITIEVFLKLKEQDILKNIIAEKAKLLQIRSYLSSMKGEKYSMYNAIIKELPKVIVASMRQVIPSYHALYELCPNVMAKEMERVGCICDTPNYCFNIYHDGEYKEKDIDVEICEAITELKENTDILKFKTIEAVPTAVCVLHKGSYATIGSAYSFAFKWIEDNEYEVIDNPRESYIDGIWNKDKEEDWLTEVQVPVKRKDK</sequence>
<dbReference type="SUPFAM" id="SSF55136">
    <property type="entry name" value="Probable bacterial effector-binding domain"/>
    <property type="match status" value="1"/>
</dbReference>
<dbReference type="Gene3D" id="3.20.80.10">
    <property type="entry name" value="Regulatory factor, effector binding domain"/>
    <property type="match status" value="1"/>
</dbReference>
<dbReference type="PATRIC" id="fig|1503.3.peg.2249"/>
<dbReference type="AlphaFoldDB" id="A0A0L0WBY7"/>
<dbReference type="Gene3D" id="1.10.1660.10">
    <property type="match status" value="1"/>
</dbReference>
<dbReference type="EMBL" id="LGSS01000004">
    <property type="protein sequence ID" value="KNF08982.1"/>
    <property type="molecule type" value="Genomic_DNA"/>
</dbReference>
<accession>A0A0L0WBY7</accession>
<gene>
    <name evidence="3" type="ORF">CLPU_4c00280</name>
</gene>
<dbReference type="Pfam" id="PF13411">
    <property type="entry name" value="MerR_1"/>
    <property type="match status" value="1"/>
</dbReference>
<dbReference type="OrthoDB" id="9773308at2"/>
<organism evidence="3 4">
    <name type="scientific">Gottschalkia purinilytica</name>
    <name type="common">Clostridium purinilyticum</name>
    <dbReference type="NCBI Taxonomy" id="1503"/>
    <lineage>
        <taxon>Bacteria</taxon>
        <taxon>Bacillati</taxon>
        <taxon>Bacillota</taxon>
        <taxon>Tissierellia</taxon>
        <taxon>Tissierellales</taxon>
        <taxon>Gottschalkiaceae</taxon>
        <taxon>Gottschalkia</taxon>
    </lineage>
</organism>
<evidence type="ECO:0000313" key="4">
    <source>
        <dbReference type="Proteomes" id="UP000037267"/>
    </source>
</evidence>
<dbReference type="PROSITE" id="PS50937">
    <property type="entry name" value="HTH_MERR_2"/>
    <property type="match status" value="1"/>
</dbReference>
<reference evidence="4" key="1">
    <citation type="submission" date="2015-07" db="EMBL/GenBank/DDBJ databases">
        <title>Draft genome sequence of the purine-degrading Gottschalkia purinilyticum DSM 1384 (formerly Clostridium purinilyticum).</title>
        <authorList>
            <person name="Poehlein A."/>
            <person name="Schiel-Bengelsdorf B."/>
            <person name="Bengelsdorf F.R."/>
            <person name="Daniel R."/>
            <person name="Duerre P."/>
        </authorList>
    </citation>
    <scope>NUCLEOTIDE SEQUENCE [LARGE SCALE GENOMIC DNA]</scope>
    <source>
        <strain evidence="4">DSM 1384</strain>
    </source>
</reference>
<dbReference type="InterPro" id="IPR011256">
    <property type="entry name" value="Reg_factor_effector_dom_sf"/>
</dbReference>
<dbReference type="Pfam" id="PF06445">
    <property type="entry name" value="GyrI-like"/>
    <property type="match status" value="1"/>
</dbReference>
<dbReference type="SMART" id="SM00871">
    <property type="entry name" value="AraC_E_bind"/>
    <property type="match status" value="1"/>
</dbReference>
<dbReference type="GO" id="GO:0003677">
    <property type="term" value="F:DNA binding"/>
    <property type="evidence" value="ECO:0007669"/>
    <property type="project" value="UniProtKB-KW"/>
</dbReference>
<dbReference type="InterPro" id="IPR029442">
    <property type="entry name" value="GyrI-like"/>
</dbReference>
<evidence type="ECO:0000256" key="1">
    <source>
        <dbReference type="ARBA" id="ARBA00023125"/>
    </source>
</evidence>
<feature type="domain" description="HTH merR-type" evidence="2">
    <location>
        <begin position="1"/>
        <end position="71"/>
    </location>
</feature>
<dbReference type="SUPFAM" id="SSF46955">
    <property type="entry name" value="Putative DNA-binding domain"/>
    <property type="match status" value="1"/>
</dbReference>
<dbReference type="InterPro" id="IPR009061">
    <property type="entry name" value="DNA-bd_dom_put_sf"/>
</dbReference>
<dbReference type="RefSeq" id="WP_050354561.1">
    <property type="nucleotide sequence ID" value="NZ_LGSS01000004.1"/>
</dbReference>